<protein>
    <submittedName>
        <fullName evidence="3">Uncharacterized protein</fullName>
    </submittedName>
</protein>
<organism evidence="3 4">
    <name type="scientific">Streptacidiphilus cavernicola</name>
    <dbReference type="NCBI Taxonomy" id="3342716"/>
    <lineage>
        <taxon>Bacteria</taxon>
        <taxon>Bacillati</taxon>
        <taxon>Actinomycetota</taxon>
        <taxon>Actinomycetes</taxon>
        <taxon>Kitasatosporales</taxon>
        <taxon>Streptomycetaceae</taxon>
        <taxon>Streptacidiphilus</taxon>
    </lineage>
</organism>
<feature type="transmembrane region" description="Helical" evidence="2">
    <location>
        <begin position="82"/>
        <end position="108"/>
    </location>
</feature>
<evidence type="ECO:0000313" key="4">
    <source>
        <dbReference type="Proteomes" id="UP001592528"/>
    </source>
</evidence>
<evidence type="ECO:0000313" key="3">
    <source>
        <dbReference type="EMBL" id="MFC1400788.1"/>
    </source>
</evidence>
<accession>A0ABV6UH57</accession>
<sequence>MAVITARHSRRTSPSQATPGRSVRRFGRRVGYAAALLPIAVGTVAAVAVGRADRARTWWARVAEQQPELTEGSGPRPGPVRLLAHAVLAVPLGLLALIPVGVEILFVLRGVCYGLVDHGPYDHSWGGPTAGGAWLAHFGIGLPCAAGGVLVLWLLNRLHARLAGRLWGRRVGFGPVLLTVLACVGGVALMTAWIHQL</sequence>
<gene>
    <name evidence="3" type="ORF">ACEZDJ_05765</name>
</gene>
<name>A0ABV6UH57_9ACTN</name>
<proteinExistence type="predicted"/>
<keyword evidence="4" id="KW-1185">Reference proteome</keyword>
<dbReference type="EMBL" id="JBHEZZ010000002">
    <property type="protein sequence ID" value="MFC1400788.1"/>
    <property type="molecule type" value="Genomic_DNA"/>
</dbReference>
<feature type="transmembrane region" description="Helical" evidence="2">
    <location>
        <begin position="176"/>
        <end position="194"/>
    </location>
</feature>
<comment type="caution">
    <text evidence="3">The sequence shown here is derived from an EMBL/GenBank/DDBJ whole genome shotgun (WGS) entry which is preliminary data.</text>
</comment>
<keyword evidence="2" id="KW-0812">Transmembrane</keyword>
<feature type="transmembrane region" description="Helical" evidence="2">
    <location>
        <begin position="30"/>
        <end position="49"/>
    </location>
</feature>
<feature type="transmembrane region" description="Helical" evidence="2">
    <location>
        <begin position="134"/>
        <end position="155"/>
    </location>
</feature>
<dbReference type="RefSeq" id="WP_051725271.1">
    <property type="nucleotide sequence ID" value="NZ_JBHEZZ010000002.1"/>
</dbReference>
<dbReference type="Proteomes" id="UP001592528">
    <property type="component" value="Unassembled WGS sequence"/>
</dbReference>
<reference evidence="3 4" key="1">
    <citation type="submission" date="2024-09" db="EMBL/GenBank/DDBJ databases">
        <authorList>
            <person name="Lee S.D."/>
        </authorList>
    </citation>
    <scope>NUCLEOTIDE SEQUENCE [LARGE SCALE GENOMIC DNA]</scope>
    <source>
        <strain evidence="3 4">N1-5</strain>
    </source>
</reference>
<evidence type="ECO:0000256" key="2">
    <source>
        <dbReference type="SAM" id="Phobius"/>
    </source>
</evidence>
<evidence type="ECO:0000256" key="1">
    <source>
        <dbReference type="SAM" id="MobiDB-lite"/>
    </source>
</evidence>
<keyword evidence="2" id="KW-1133">Transmembrane helix</keyword>
<keyword evidence="2" id="KW-0472">Membrane</keyword>
<feature type="region of interest" description="Disordered" evidence="1">
    <location>
        <begin position="1"/>
        <end position="21"/>
    </location>
</feature>